<accession>A0A2T3KU06</accession>
<evidence type="ECO:0000256" key="3">
    <source>
        <dbReference type="ARBA" id="ARBA00022729"/>
    </source>
</evidence>
<dbReference type="Proteomes" id="UP000240530">
    <property type="component" value="Unassembled WGS sequence"/>
</dbReference>
<evidence type="ECO:0000313" key="6">
    <source>
        <dbReference type="EMBL" id="PSV10242.1"/>
    </source>
</evidence>
<proteinExistence type="predicted"/>
<keyword evidence="4" id="KW-0653">Protein transport</keyword>
<feature type="chain" id="PRO_5015604370" description="Outer membrane lipoprotein carrier protein LolA" evidence="5">
    <location>
        <begin position="37"/>
        <end position="223"/>
    </location>
</feature>
<feature type="signal peptide" evidence="5">
    <location>
        <begin position="1"/>
        <end position="36"/>
    </location>
</feature>
<dbReference type="SUPFAM" id="SSF89392">
    <property type="entry name" value="Prokaryotic lipoproteins and lipoprotein localization factors"/>
    <property type="match status" value="1"/>
</dbReference>
<keyword evidence="3 5" id="KW-0732">Signal</keyword>
<evidence type="ECO:0008006" key="8">
    <source>
        <dbReference type="Google" id="ProtNLM"/>
    </source>
</evidence>
<protein>
    <recommendedName>
        <fullName evidence="8">Outer membrane lipoprotein carrier protein LolA</fullName>
    </recommendedName>
</protein>
<comment type="subunit">
    <text evidence="1">Monomer.</text>
</comment>
<evidence type="ECO:0000256" key="5">
    <source>
        <dbReference type="SAM" id="SignalP"/>
    </source>
</evidence>
<dbReference type="PANTHER" id="PTHR35869:SF1">
    <property type="entry name" value="OUTER-MEMBRANE LIPOPROTEIN CARRIER PROTEIN"/>
    <property type="match status" value="1"/>
</dbReference>
<gene>
    <name evidence="6" type="ORF">C0W93_12350</name>
</gene>
<dbReference type="RefSeq" id="WP_107185253.1">
    <property type="nucleotide sequence ID" value="NZ_CP131574.1"/>
</dbReference>
<dbReference type="AlphaFoldDB" id="A0A2T3KU06"/>
<comment type="caution">
    <text evidence="6">The sequence shown here is derived from an EMBL/GenBank/DDBJ whole genome shotgun (WGS) entry which is preliminary data.</text>
</comment>
<dbReference type="PANTHER" id="PTHR35869">
    <property type="entry name" value="OUTER-MEMBRANE LIPOPROTEIN CARRIER PROTEIN"/>
    <property type="match status" value="1"/>
</dbReference>
<dbReference type="Gene3D" id="2.50.20.10">
    <property type="entry name" value="Lipoprotein localisation LolA/LolB/LppX"/>
    <property type="match status" value="1"/>
</dbReference>
<organism evidence="6 7">
    <name type="scientific">Photobacterium leiognathi subsp. mandapamensis</name>
    <name type="common">Photobacterium mandapamensis</name>
    <dbReference type="NCBI Taxonomy" id="48408"/>
    <lineage>
        <taxon>Bacteria</taxon>
        <taxon>Pseudomonadati</taxon>
        <taxon>Pseudomonadota</taxon>
        <taxon>Gammaproteobacteria</taxon>
        <taxon>Vibrionales</taxon>
        <taxon>Vibrionaceae</taxon>
        <taxon>Photobacterium</taxon>
    </lineage>
</organism>
<evidence type="ECO:0000313" key="7">
    <source>
        <dbReference type="Proteomes" id="UP000240530"/>
    </source>
</evidence>
<dbReference type="GO" id="GO:0015031">
    <property type="term" value="P:protein transport"/>
    <property type="evidence" value="ECO:0007669"/>
    <property type="project" value="UniProtKB-KW"/>
</dbReference>
<dbReference type="Pfam" id="PF03548">
    <property type="entry name" value="LolA"/>
    <property type="match status" value="1"/>
</dbReference>
<evidence type="ECO:0000256" key="4">
    <source>
        <dbReference type="ARBA" id="ARBA00022927"/>
    </source>
</evidence>
<sequence length="223" mass="25217">MPTMRNKTRFSHGFKRAAKAILAASVLALTSLSSHAITLEQLQKKLSSAPLVRGDFTQKREMAMFDQPLLSSGQFLLSAKNGLWWHQTQPMPVSLVLTQDKLSQQFDNQPAQVLSASDNPMVFYFSHVFLSLFKGDTSQLTEQFDLSLKEIKDSTTNNQWQLVLTPKAAPLDKVFSKIEIEGGKFINELELNEIRGDKTIITFSQQKTMPTTLTSEEQRVFQF</sequence>
<reference evidence="6 7" key="1">
    <citation type="submission" date="2018-03" db="EMBL/GenBank/DDBJ databases">
        <title>Whole genome sequencing of Histamine producing bacteria.</title>
        <authorList>
            <person name="Butler K."/>
        </authorList>
    </citation>
    <scope>NUCLEOTIDE SEQUENCE [LARGE SCALE GENOMIC DNA]</scope>
    <source>
        <strain evidence="6 7">Res.4.1</strain>
    </source>
</reference>
<keyword evidence="2" id="KW-0813">Transport</keyword>
<evidence type="ECO:0000256" key="2">
    <source>
        <dbReference type="ARBA" id="ARBA00022448"/>
    </source>
</evidence>
<dbReference type="InterPro" id="IPR004564">
    <property type="entry name" value="OM_lipoprot_carrier_LolA-like"/>
</dbReference>
<evidence type="ECO:0000256" key="1">
    <source>
        <dbReference type="ARBA" id="ARBA00011245"/>
    </source>
</evidence>
<dbReference type="InterPro" id="IPR029046">
    <property type="entry name" value="LolA/LolB/LppX"/>
</dbReference>
<name>A0A2T3KU06_PHOLD</name>
<dbReference type="EMBL" id="PYNS01000013">
    <property type="protein sequence ID" value="PSV10242.1"/>
    <property type="molecule type" value="Genomic_DNA"/>
</dbReference>
<dbReference type="CDD" id="cd16325">
    <property type="entry name" value="LolA"/>
    <property type="match status" value="1"/>
</dbReference>